<reference evidence="3" key="1">
    <citation type="submission" date="2022-04" db="EMBL/GenBank/DDBJ databases">
        <title>Hymenobacter sp. isolated from the air.</title>
        <authorList>
            <person name="Won M."/>
            <person name="Lee C.-M."/>
            <person name="Woen H.-Y."/>
            <person name="Kwon S.-W."/>
        </authorList>
    </citation>
    <scope>NUCLEOTIDE SEQUENCE</scope>
    <source>
        <strain evidence="3">5420S-77</strain>
        <plasmid evidence="3">unnamed5</plasmid>
    </source>
</reference>
<sequence>MPVNKSAHDRYLIIDKCLQRRNRTWTIKDLLAAVEDEYREAGGDGVCERTLKGDLHHMKKLNGYNAPIKYSRRLGYHYTKPGFSIRNTPLTSADLLILHQSLHPLKALRGLGLADELNELIRRLEQHLPNSDEAAGPVLQLEAAPEYTGTEHLKRLYKAISEKTPLRIEYQPYRAPKARAEEVHPYLLKTFNGRWYLIAQNDAKGDQLQNYALDRIKDIDDSQIVFRPATVDFGAYFTSLIGVTIPQTSSCIETVRLRMSSGRAPYVLTKAIHPSQVVLSDTKAGLEIELRLIINQELKTNLLSYGPDLQVLAPDSLRHSLRKLLKKALTNYQ</sequence>
<proteinExistence type="predicted"/>
<dbReference type="Proteomes" id="UP000830401">
    <property type="component" value="Plasmid unnamed5"/>
</dbReference>
<evidence type="ECO:0000259" key="2">
    <source>
        <dbReference type="Pfam" id="PF25583"/>
    </source>
</evidence>
<protein>
    <submittedName>
        <fullName evidence="3">WYL domain-containing protein</fullName>
    </submittedName>
</protein>
<dbReference type="InterPro" id="IPR051534">
    <property type="entry name" value="CBASS_pafABC_assoc_protein"/>
</dbReference>
<organism evidence="3 4">
    <name type="scientific">Hymenobacter volaticus</name>
    <dbReference type="NCBI Taxonomy" id="2932254"/>
    <lineage>
        <taxon>Bacteria</taxon>
        <taxon>Pseudomonadati</taxon>
        <taxon>Bacteroidota</taxon>
        <taxon>Cytophagia</taxon>
        <taxon>Cytophagales</taxon>
        <taxon>Hymenobacteraceae</taxon>
        <taxon>Hymenobacter</taxon>
    </lineage>
</organism>
<evidence type="ECO:0000313" key="3">
    <source>
        <dbReference type="EMBL" id="UOQ69474.1"/>
    </source>
</evidence>
<dbReference type="Pfam" id="PF13280">
    <property type="entry name" value="WYL"/>
    <property type="match status" value="1"/>
</dbReference>
<gene>
    <name evidence="3" type="ORF">MUN86_28770</name>
</gene>
<keyword evidence="3" id="KW-0614">Plasmid</keyword>
<dbReference type="Pfam" id="PF25583">
    <property type="entry name" value="WCX"/>
    <property type="match status" value="1"/>
</dbReference>
<evidence type="ECO:0000259" key="1">
    <source>
        <dbReference type="Pfam" id="PF13280"/>
    </source>
</evidence>
<dbReference type="InterPro" id="IPR026881">
    <property type="entry name" value="WYL_dom"/>
</dbReference>
<name>A0ABY4GGQ3_9BACT</name>
<keyword evidence="4" id="KW-1185">Reference proteome</keyword>
<evidence type="ECO:0000313" key="4">
    <source>
        <dbReference type="Proteomes" id="UP000830401"/>
    </source>
</evidence>
<geneLocation type="plasmid" evidence="3 4">
    <name>unnamed5</name>
</geneLocation>
<dbReference type="PANTHER" id="PTHR34580:SF9">
    <property type="entry name" value="SLL5097 PROTEIN"/>
    <property type="match status" value="1"/>
</dbReference>
<accession>A0ABY4GGQ3</accession>
<dbReference type="EMBL" id="CP095066">
    <property type="protein sequence ID" value="UOQ69474.1"/>
    <property type="molecule type" value="Genomic_DNA"/>
</dbReference>
<feature type="domain" description="WYL" evidence="1">
    <location>
        <begin position="151"/>
        <end position="219"/>
    </location>
</feature>
<dbReference type="PANTHER" id="PTHR34580">
    <property type="match status" value="1"/>
</dbReference>
<dbReference type="RefSeq" id="WP_245127252.1">
    <property type="nucleotide sequence ID" value="NZ_CP095066.1"/>
</dbReference>
<dbReference type="InterPro" id="IPR057727">
    <property type="entry name" value="WCX_dom"/>
</dbReference>
<feature type="domain" description="WCX" evidence="2">
    <location>
        <begin position="253"/>
        <end position="329"/>
    </location>
</feature>
<dbReference type="PROSITE" id="PS52050">
    <property type="entry name" value="WYL"/>
    <property type="match status" value="1"/>
</dbReference>